<keyword evidence="1" id="KW-0812">Transmembrane</keyword>
<reference evidence="2 3" key="1">
    <citation type="submission" date="2016-07" db="EMBL/GenBank/DDBJ databases">
        <title>Pervasive Adenine N6-methylation of Active Genes in Fungi.</title>
        <authorList>
            <consortium name="DOE Joint Genome Institute"/>
            <person name="Mondo S.J."/>
            <person name="Dannebaum R.O."/>
            <person name="Kuo R.C."/>
            <person name="Labutti K."/>
            <person name="Haridas S."/>
            <person name="Kuo A."/>
            <person name="Salamov A."/>
            <person name="Ahrendt S.R."/>
            <person name="Lipzen A."/>
            <person name="Sullivan W."/>
            <person name="Andreopoulos W.B."/>
            <person name="Clum A."/>
            <person name="Lindquist E."/>
            <person name="Daum C."/>
            <person name="Ramamoorthy G.K."/>
            <person name="Gryganskyi A."/>
            <person name="Culley D."/>
            <person name="Magnuson J.K."/>
            <person name="James T.Y."/>
            <person name="O'Malley M.A."/>
            <person name="Stajich J.E."/>
            <person name="Spatafora J.W."/>
            <person name="Visel A."/>
            <person name="Grigoriev I.V."/>
        </authorList>
    </citation>
    <scope>NUCLEOTIDE SEQUENCE [LARGE SCALE GENOMIC DNA]</scope>
    <source>
        <strain evidence="2 3">CBS 129021</strain>
    </source>
</reference>
<evidence type="ECO:0000313" key="2">
    <source>
        <dbReference type="EMBL" id="ORY66498.1"/>
    </source>
</evidence>
<keyword evidence="3" id="KW-1185">Reference proteome</keyword>
<evidence type="ECO:0000313" key="3">
    <source>
        <dbReference type="Proteomes" id="UP000193689"/>
    </source>
</evidence>
<feature type="transmembrane region" description="Helical" evidence="1">
    <location>
        <begin position="72"/>
        <end position="95"/>
    </location>
</feature>
<feature type="transmembrane region" description="Helical" evidence="1">
    <location>
        <begin position="107"/>
        <end position="129"/>
    </location>
</feature>
<dbReference type="GeneID" id="63781257"/>
<organism evidence="2 3">
    <name type="scientific">Pseudomassariella vexata</name>
    <dbReference type="NCBI Taxonomy" id="1141098"/>
    <lineage>
        <taxon>Eukaryota</taxon>
        <taxon>Fungi</taxon>
        <taxon>Dikarya</taxon>
        <taxon>Ascomycota</taxon>
        <taxon>Pezizomycotina</taxon>
        <taxon>Sordariomycetes</taxon>
        <taxon>Xylariomycetidae</taxon>
        <taxon>Amphisphaeriales</taxon>
        <taxon>Pseudomassariaceae</taxon>
        <taxon>Pseudomassariella</taxon>
    </lineage>
</organism>
<comment type="caution">
    <text evidence="2">The sequence shown here is derived from an EMBL/GenBank/DDBJ whole genome shotgun (WGS) entry which is preliminary data.</text>
</comment>
<dbReference type="InParanoid" id="A0A1Y2E4L8"/>
<dbReference type="Proteomes" id="UP000193689">
    <property type="component" value="Unassembled WGS sequence"/>
</dbReference>
<name>A0A1Y2E4L8_9PEZI</name>
<proteinExistence type="predicted"/>
<keyword evidence="1" id="KW-1133">Transmembrane helix</keyword>
<protein>
    <submittedName>
        <fullName evidence="2">Uncharacterized protein</fullName>
    </submittedName>
</protein>
<dbReference type="EMBL" id="MCFJ01000005">
    <property type="protein sequence ID" value="ORY66498.1"/>
    <property type="molecule type" value="Genomic_DNA"/>
</dbReference>
<keyword evidence="1" id="KW-0472">Membrane</keyword>
<sequence>MPPIYLNQKTYELHPMHQVAEHIDPQIIRTVLSYGLLSRDYRDWNNNGQPDSNADEDGGGGYWDQHLTGGQIAGIVLGSFFTLLIILSILYCAWLSVSPATPPKVKVAVLFVVVVVTLFVTLFFLRPLSIDSIKILPVPDRFQGEAREYGAAVARIAAPSAAILYLGNLQIISSRNSPTFALNLLSFILSSTTTPALKYLSSSRSV</sequence>
<dbReference type="RefSeq" id="XP_040717462.1">
    <property type="nucleotide sequence ID" value="XM_040865045.1"/>
</dbReference>
<dbReference type="AlphaFoldDB" id="A0A1Y2E4L8"/>
<gene>
    <name evidence="2" type="ORF">BCR38DRAFT_512589</name>
</gene>
<evidence type="ECO:0000256" key="1">
    <source>
        <dbReference type="SAM" id="Phobius"/>
    </source>
</evidence>
<accession>A0A1Y2E4L8</accession>